<sequence length="38" mass="4352">MVGITHHNLKHYLNDENLTVANKQFPVVNNINLVLQLP</sequence>
<proteinExistence type="predicted"/>
<dbReference type="AlphaFoldDB" id="A0A975Y518"/>
<dbReference type="KEGG" id="rsin:B6N60_02450"/>
<reference evidence="1" key="1">
    <citation type="submission" date="2017-04" db="EMBL/GenBank/DDBJ databases">
        <title>Genome deletions in a multicellular cyanobacterial endosymbiont for morphological adaptation in marine diatoms.</title>
        <authorList>
            <person name="Wang Y."/>
            <person name="Gao H."/>
            <person name="Li R."/>
            <person name="Xu X."/>
        </authorList>
    </citation>
    <scope>NUCLEOTIDE SEQUENCE</scope>
    <source>
        <strain evidence="1">FACHB 800</strain>
    </source>
</reference>
<name>A0A975Y518_9NOST</name>
<gene>
    <name evidence="1" type="ORF">B6N60_02450</name>
</gene>
<keyword evidence="2" id="KW-1185">Reference proteome</keyword>
<protein>
    <submittedName>
        <fullName evidence="1">Uncharacterized protein</fullName>
    </submittedName>
</protein>
<dbReference type="EMBL" id="CP021056">
    <property type="protein sequence ID" value="QXE23759.1"/>
    <property type="molecule type" value="Genomic_DNA"/>
</dbReference>
<accession>A0A975Y518</accession>
<dbReference type="Proteomes" id="UP000683511">
    <property type="component" value="Chromosome"/>
</dbReference>
<evidence type="ECO:0000313" key="1">
    <source>
        <dbReference type="EMBL" id="QXE23759.1"/>
    </source>
</evidence>
<evidence type="ECO:0000313" key="2">
    <source>
        <dbReference type="Proteomes" id="UP000683511"/>
    </source>
</evidence>
<organism evidence="1 2">
    <name type="scientific">Richelia sinica FACHB-800</name>
    <dbReference type="NCBI Taxonomy" id="1357546"/>
    <lineage>
        <taxon>Bacteria</taxon>
        <taxon>Bacillati</taxon>
        <taxon>Cyanobacteriota</taxon>
        <taxon>Cyanophyceae</taxon>
        <taxon>Nostocales</taxon>
        <taxon>Nostocaceae</taxon>
        <taxon>Richelia</taxon>
    </lineage>
</organism>